<dbReference type="STRING" id="936154.STP_1068"/>
<protein>
    <submittedName>
        <fullName evidence="1">2-deoxyglucose-6-phosphatase</fullName>
    </submittedName>
</protein>
<dbReference type="GO" id="GO:0008967">
    <property type="term" value="F:phosphoglycolate phosphatase activity"/>
    <property type="evidence" value="ECO:0007669"/>
    <property type="project" value="TreeGrafter"/>
</dbReference>
<dbReference type="PANTHER" id="PTHR43434">
    <property type="entry name" value="PHOSPHOGLYCOLATE PHOSPHATASE"/>
    <property type="match status" value="1"/>
</dbReference>
<dbReference type="InterPro" id="IPR036412">
    <property type="entry name" value="HAD-like_sf"/>
</dbReference>
<dbReference type="RefSeq" id="WP_003108204.1">
    <property type="nucleotide sequence ID" value="NZ_BAWT01000005.1"/>
</dbReference>
<dbReference type="PANTHER" id="PTHR43434:SF1">
    <property type="entry name" value="PHOSPHOGLYCOLATE PHOSPHATASE"/>
    <property type="match status" value="1"/>
</dbReference>
<evidence type="ECO:0000313" key="2">
    <source>
        <dbReference type="Proteomes" id="UP000217465"/>
    </source>
</evidence>
<sequence>MIKQVFFDLDGVIFDSYQIWDDLVNHLLALKSLSLTDQIQDQLWSLSMSEADTYLSGLLISEFQAQDIADIKHQLLIDGYAHVTLMKNAKKTIEKLAEMGFQLYAITSNYKQIAEIGLRSAGIFDYFTDVLSVMDTVFEDKHAAYFQYIANEYHFDLEKIPLVEDSISNLKAAKSVNMKTIYYQNNLYTIKPEDYSEVDIILNDLSELPAIIEKHL</sequence>
<dbReference type="SFLD" id="SFLDG01129">
    <property type="entry name" value="C1.5:_HAD__Beta-PGM__Phosphata"/>
    <property type="match status" value="1"/>
</dbReference>
<dbReference type="Gene3D" id="1.10.150.240">
    <property type="entry name" value="Putative phosphatase, domain 2"/>
    <property type="match status" value="1"/>
</dbReference>
<organism evidence="1 2">
    <name type="scientific">Streptococcus parauberis</name>
    <dbReference type="NCBI Taxonomy" id="1348"/>
    <lineage>
        <taxon>Bacteria</taxon>
        <taxon>Bacillati</taxon>
        <taxon>Bacillota</taxon>
        <taxon>Bacilli</taxon>
        <taxon>Lactobacillales</taxon>
        <taxon>Streptococcaceae</taxon>
        <taxon>Streptococcus</taxon>
    </lineage>
</organism>
<dbReference type="SFLD" id="SFLDS00003">
    <property type="entry name" value="Haloacid_Dehalogenase"/>
    <property type="match status" value="1"/>
</dbReference>
<dbReference type="InterPro" id="IPR023214">
    <property type="entry name" value="HAD_sf"/>
</dbReference>
<dbReference type="eggNOG" id="COG0637">
    <property type="taxonomic scope" value="Bacteria"/>
</dbReference>
<accession>A0A0E2UBL3</accession>
<dbReference type="SUPFAM" id="SSF56784">
    <property type="entry name" value="HAD-like"/>
    <property type="match status" value="1"/>
</dbReference>
<dbReference type="Pfam" id="PF13419">
    <property type="entry name" value="HAD_2"/>
    <property type="match status" value="1"/>
</dbReference>
<comment type="caution">
    <text evidence="1">The sequence shown here is derived from an EMBL/GenBank/DDBJ whole genome shotgun (WGS) entry which is preliminary data.</text>
</comment>
<dbReference type="OMA" id="ANEYHFD"/>
<proteinExistence type="predicted"/>
<dbReference type="GO" id="GO:0005829">
    <property type="term" value="C:cytosol"/>
    <property type="evidence" value="ECO:0007669"/>
    <property type="project" value="TreeGrafter"/>
</dbReference>
<dbReference type="InterPro" id="IPR050155">
    <property type="entry name" value="HAD-like_hydrolase_sf"/>
</dbReference>
<dbReference type="InterPro" id="IPR023198">
    <property type="entry name" value="PGP-like_dom2"/>
</dbReference>
<dbReference type="AlphaFoldDB" id="A0A0E2UBL3"/>
<dbReference type="InterPro" id="IPR041492">
    <property type="entry name" value="HAD_2"/>
</dbReference>
<dbReference type="CDD" id="cd01427">
    <property type="entry name" value="HAD_like"/>
    <property type="match status" value="1"/>
</dbReference>
<evidence type="ECO:0000313" key="1">
    <source>
        <dbReference type="EMBL" id="PCH12678.1"/>
    </source>
</evidence>
<dbReference type="Proteomes" id="UP000217465">
    <property type="component" value="Unassembled WGS sequence"/>
</dbReference>
<reference evidence="1 2" key="1">
    <citation type="submission" date="2016-06" db="EMBL/GenBank/DDBJ databases">
        <authorList>
            <person name="Haines A.N."/>
            <person name="Council K.R."/>
        </authorList>
    </citation>
    <scope>NUCLEOTIDE SEQUENCE [LARGE SCALE GENOMIC DNA]</scope>
    <source>
        <strain evidence="1 2">SP158-29</strain>
    </source>
</reference>
<dbReference type="EMBL" id="NSGR01000008">
    <property type="protein sequence ID" value="PCH12678.1"/>
    <property type="molecule type" value="Genomic_DNA"/>
</dbReference>
<gene>
    <name evidence="1" type="ORF">A9Y57_01397</name>
</gene>
<dbReference type="GO" id="GO:0006281">
    <property type="term" value="P:DNA repair"/>
    <property type="evidence" value="ECO:0007669"/>
    <property type="project" value="TreeGrafter"/>
</dbReference>
<name>A0A0E2UBL3_9STRE</name>
<dbReference type="Gene3D" id="3.40.50.1000">
    <property type="entry name" value="HAD superfamily/HAD-like"/>
    <property type="match status" value="1"/>
</dbReference>